<evidence type="ECO:0000256" key="1">
    <source>
        <dbReference type="ARBA" id="ARBA00023157"/>
    </source>
</evidence>
<dbReference type="Pfam" id="PF00431">
    <property type="entry name" value="CUB"/>
    <property type="match status" value="1"/>
</dbReference>
<evidence type="ECO:0000259" key="3">
    <source>
        <dbReference type="PROSITE" id="PS01180"/>
    </source>
</evidence>
<dbReference type="SUPFAM" id="SSF49854">
    <property type="entry name" value="Spermadhesin, CUB domain"/>
    <property type="match status" value="1"/>
</dbReference>
<dbReference type="Gene3D" id="2.60.120.290">
    <property type="entry name" value="Spermadhesin, CUB domain"/>
    <property type="match status" value="1"/>
</dbReference>
<dbReference type="InterPro" id="IPR035914">
    <property type="entry name" value="Sperma_CUB_dom_sf"/>
</dbReference>
<dbReference type="Proteomes" id="UP001497623">
    <property type="component" value="Unassembled WGS sequence"/>
</dbReference>
<reference evidence="4 5" key="1">
    <citation type="submission" date="2024-05" db="EMBL/GenBank/DDBJ databases">
        <authorList>
            <person name="Wallberg A."/>
        </authorList>
    </citation>
    <scope>NUCLEOTIDE SEQUENCE [LARGE SCALE GENOMIC DNA]</scope>
</reference>
<dbReference type="EMBL" id="CAXKWB010148956">
    <property type="protein sequence ID" value="CAL4247775.1"/>
    <property type="molecule type" value="Genomic_DNA"/>
</dbReference>
<feature type="non-terminal residue" evidence="4">
    <location>
        <position position="1"/>
    </location>
</feature>
<comment type="caution">
    <text evidence="2">Lacks conserved residue(s) required for the propagation of feature annotation.</text>
</comment>
<evidence type="ECO:0000256" key="2">
    <source>
        <dbReference type="PROSITE-ProRule" id="PRU00059"/>
    </source>
</evidence>
<dbReference type="CDD" id="cd00041">
    <property type="entry name" value="CUB"/>
    <property type="match status" value="1"/>
</dbReference>
<organism evidence="4 5">
    <name type="scientific">Meganyctiphanes norvegica</name>
    <name type="common">Northern krill</name>
    <name type="synonym">Thysanopoda norvegica</name>
    <dbReference type="NCBI Taxonomy" id="48144"/>
    <lineage>
        <taxon>Eukaryota</taxon>
        <taxon>Metazoa</taxon>
        <taxon>Ecdysozoa</taxon>
        <taxon>Arthropoda</taxon>
        <taxon>Crustacea</taxon>
        <taxon>Multicrustacea</taxon>
        <taxon>Malacostraca</taxon>
        <taxon>Eumalacostraca</taxon>
        <taxon>Eucarida</taxon>
        <taxon>Euphausiacea</taxon>
        <taxon>Euphausiidae</taxon>
        <taxon>Meganyctiphanes</taxon>
    </lineage>
</organism>
<comment type="caution">
    <text evidence="4">The sequence shown here is derived from an EMBL/GenBank/DDBJ whole genome shotgun (WGS) entry which is preliminary data.</text>
</comment>
<name>A0AAV2SWU8_MEGNR</name>
<proteinExistence type="predicted"/>
<dbReference type="InterPro" id="IPR000859">
    <property type="entry name" value="CUB_dom"/>
</dbReference>
<protein>
    <recommendedName>
        <fullName evidence="3">CUB domain-containing protein</fullName>
    </recommendedName>
</protein>
<dbReference type="AlphaFoldDB" id="A0AAV2SWU8"/>
<evidence type="ECO:0000313" key="4">
    <source>
        <dbReference type="EMBL" id="CAL4247775.1"/>
    </source>
</evidence>
<evidence type="ECO:0000313" key="5">
    <source>
        <dbReference type="Proteomes" id="UP001497623"/>
    </source>
</evidence>
<dbReference type="PROSITE" id="PS01180">
    <property type="entry name" value="CUB"/>
    <property type="match status" value="1"/>
</dbReference>
<sequence>NHECVYDLQCASAAAKVEFTCEHFELQKTNPCKSNADFLKLKDVSGQLGRYCGKSGPTGVVSGSDFLEVKFKTNGETQRTGFFCWAKCSEETTTPITTTTTNPTTTTTMPITTTNNNYYYNDNSYYHHNNTNNHNYYSYNYNYYSNNHNHNPNYIHNKYSNNFIHDHSTTGIMWTTCHCHR</sequence>
<keyword evidence="5" id="KW-1185">Reference proteome</keyword>
<accession>A0AAV2SWU8</accession>
<gene>
    <name evidence="4" type="ORF">MNOR_LOCUS41338</name>
</gene>
<feature type="domain" description="CUB" evidence="3">
    <location>
        <begin position="1"/>
        <end position="89"/>
    </location>
</feature>
<keyword evidence="1" id="KW-1015">Disulfide bond</keyword>